<dbReference type="GO" id="GO:0036064">
    <property type="term" value="C:ciliary basal body"/>
    <property type="evidence" value="ECO:0007669"/>
    <property type="project" value="TreeGrafter"/>
</dbReference>
<dbReference type="InterPro" id="IPR041476">
    <property type="entry name" value="TRAF3IP1_C"/>
</dbReference>
<keyword evidence="6" id="KW-0206">Cytoskeleton</keyword>
<dbReference type="InterPro" id="IPR040468">
    <property type="entry name" value="TRAF3IP1_N"/>
</dbReference>
<feature type="compositionally biased region" description="Basic and acidic residues" evidence="11">
    <location>
        <begin position="151"/>
        <end position="181"/>
    </location>
</feature>
<dbReference type="GO" id="GO:0070507">
    <property type="term" value="P:regulation of microtubule cytoskeleton organization"/>
    <property type="evidence" value="ECO:0007669"/>
    <property type="project" value="TreeGrafter"/>
</dbReference>
<dbReference type="OrthoDB" id="10258914at2759"/>
<comment type="subcellular location">
    <subcellularLocation>
        <location evidence="2">Cytoplasm</location>
        <location evidence="2">Cytoskeleton</location>
        <location evidence="2">Cilium axoneme</location>
    </subcellularLocation>
    <subcellularLocation>
        <location evidence="1">Cytoplasm</location>
        <location evidence="1">Cytoskeleton</location>
        <location evidence="1">Cilium basal body</location>
    </subcellularLocation>
</comment>
<dbReference type="GO" id="GO:0060271">
    <property type="term" value="P:cilium assembly"/>
    <property type="evidence" value="ECO:0007669"/>
    <property type="project" value="TreeGrafter"/>
</dbReference>
<evidence type="ECO:0000259" key="12">
    <source>
        <dbReference type="Pfam" id="PF10243"/>
    </source>
</evidence>
<dbReference type="PANTHER" id="PTHR31363:SF0">
    <property type="entry name" value="TRAF3-INTERACTING PROTEIN 1"/>
    <property type="match status" value="1"/>
</dbReference>
<dbReference type="GO" id="GO:0005930">
    <property type="term" value="C:axoneme"/>
    <property type="evidence" value="ECO:0007669"/>
    <property type="project" value="UniProtKB-SubCell"/>
</dbReference>
<evidence type="ECO:0000256" key="8">
    <source>
        <dbReference type="ARBA" id="ARBA00043971"/>
    </source>
</evidence>
<evidence type="ECO:0000256" key="6">
    <source>
        <dbReference type="ARBA" id="ARBA00023212"/>
    </source>
</evidence>
<dbReference type="Proteomes" id="UP000494165">
    <property type="component" value="Unassembled WGS sequence"/>
</dbReference>
<protein>
    <recommendedName>
        <fullName evidence="9">TRAF3-interacting protein 1</fullName>
    </recommendedName>
</protein>
<accession>A0A8S1BT56</accession>
<dbReference type="Pfam" id="PF10243">
    <property type="entry name" value="MIP-T3"/>
    <property type="match status" value="1"/>
</dbReference>
<comment type="similarity">
    <text evidence="8">Belongs to the TRAF3IP1 family.</text>
</comment>
<dbReference type="GO" id="GO:0048513">
    <property type="term" value="P:animal organ development"/>
    <property type="evidence" value="ECO:0007669"/>
    <property type="project" value="UniProtKB-ARBA"/>
</dbReference>
<feature type="region of interest" description="Disordered" evidence="11">
    <location>
        <begin position="140"/>
        <end position="309"/>
    </location>
</feature>
<dbReference type="InterPro" id="IPR042576">
    <property type="entry name" value="TRAF3IP1_N_sf"/>
</dbReference>
<reference evidence="14 15" key="1">
    <citation type="submission" date="2020-04" db="EMBL/GenBank/DDBJ databases">
        <authorList>
            <person name="Alioto T."/>
            <person name="Alioto T."/>
            <person name="Gomez Garrido J."/>
        </authorList>
    </citation>
    <scope>NUCLEOTIDE SEQUENCE [LARGE SCALE GENOMIC DNA]</scope>
</reference>
<feature type="compositionally biased region" description="Polar residues" evidence="11">
    <location>
        <begin position="258"/>
        <end position="274"/>
    </location>
</feature>
<evidence type="ECO:0000256" key="7">
    <source>
        <dbReference type="ARBA" id="ARBA00023273"/>
    </source>
</evidence>
<dbReference type="AlphaFoldDB" id="A0A8S1BT56"/>
<feature type="compositionally biased region" description="Basic and acidic residues" evidence="11">
    <location>
        <begin position="230"/>
        <end position="254"/>
    </location>
</feature>
<evidence type="ECO:0000313" key="15">
    <source>
        <dbReference type="Proteomes" id="UP000494165"/>
    </source>
</evidence>
<comment type="caution">
    <text evidence="14">The sequence shown here is derived from an EMBL/GenBank/DDBJ whole genome shotgun (WGS) entry which is preliminary data.</text>
</comment>
<organism evidence="14 15">
    <name type="scientific">Cloeon dipterum</name>
    <dbReference type="NCBI Taxonomy" id="197152"/>
    <lineage>
        <taxon>Eukaryota</taxon>
        <taxon>Metazoa</taxon>
        <taxon>Ecdysozoa</taxon>
        <taxon>Arthropoda</taxon>
        <taxon>Hexapoda</taxon>
        <taxon>Insecta</taxon>
        <taxon>Pterygota</taxon>
        <taxon>Palaeoptera</taxon>
        <taxon>Ephemeroptera</taxon>
        <taxon>Pisciforma</taxon>
        <taxon>Baetidae</taxon>
        <taxon>Cloeon</taxon>
    </lineage>
</organism>
<dbReference type="GO" id="GO:0048731">
    <property type="term" value="P:system development"/>
    <property type="evidence" value="ECO:0007669"/>
    <property type="project" value="UniProtKB-ARBA"/>
</dbReference>
<dbReference type="EMBL" id="CADEPI010000001">
    <property type="protein sequence ID" value="CAB3359483.1"/>
    <property type="molecule type" value="Genomic_DNA"/>
</dbReference>
<evidence type="ECO:0000256" key="9">
    <source>
        <dbReference type="ARBA" id="ARBA00070492"/>
    </source>
</evidence>
<keyword evidence="3" id="KW-0963">Cytoplasm</keyword>
<feature type="compositionally biased region" description="Low complexity" evidence="11">
    <location>
        <begin position="288"/>
        <end position="300"/>
    </location>
</feature>
<evidence type="ECO:0000256" key="4">
    <source>
        <dbReference type="ARBA" id="ARBA00022794"/>
    </source>
</evidence>
<keyword evidence="4" id="KW-0970">Cilium biogenesis/degradation</keyword>
<evidence type="ECO:0000256" key="2">
    <source>
        <dbReference type="ARBA" id="ARBA00004430"/>
    </source>
</evidence>
<dbReference type="Pfam" id="PF17749">
    <property type="entry name" value="MIP-T3_C"/>
    <property type="match status" value="1"/>
</dbReference>
<keyword evidence="7" id="KW-0966">Cell projection</keyword>
<name>A0A8S1BT56_9INSE</name>
<gene>
    <name evidence="14" type="ORF">CLODIP_2_CD05204</name>
</gene>
<proteinExistence type="inferred from homology"/>
<dbReference type="PANTHER" id="PTHR31363">
    <property type="entry name" value="TRAF3-INTERACTING PROTEIN 1"/>
    <property type="match status" value="1"/>
</dbReference>
<evidence type="ECO:0000259" key="13">
    <source>
        <dbReference type="Pfam" id="PF17749"/>
    </source>
</evidence>
<feature type="domain" description="TRAF3-interacting protein 1 C-terminal" evidence="13">
    <location>
        <begin position="365"/>
        <end position="502"/>
    </location>
</feature>
<evidence type="ECO:0000256" key="11">
    <source>
        <dbReference type="SAM" id="MobiDB-lite"/>
    </source>
</evidence>
<sequence length="510" mass="56718">MGEDTKLANAVKKTQECLGKFVKKPPLTEKLLKKPPFRFLHDIFTAVIKQYGLMDGLFTPGELNSENVKEKEAKIAFLQKVVSTIALVTGEKIQCKPSKVIAGQEPEKTNELLQAIAKVLEKKLESTEAVRIVLGKAVKNGGESTSTSKNKIRESSKKVKSSPEKKKSEKSKENIAKKIAEVEQPANNTIDNSPAVTNTPEDVLNGEESPKADVNNDFTPSAPELSPKTVEQEEPNHDEPVEMKNAEPKEDEAVKLNGEQQKGSTQEPTNSNSGAILPRPATTRPSSAKPRPITARPAAPRFKEKTQPAEEVLVQAEKTASPQIPFVIDDDGDGDFVVEEALIDPKAENTTDAWQVAAAVESADQPQGHLISQILGTKKELEPAKESPLDHETQWRGHDLARQETNKLQEGLESLVRSVNPLARLLDFLQEDIESMQSELENWQTQRKSVKMQIRAEKSLTEETLEPLRAQLIELDKKLEKQEQLNTLVRTHVFLNDDKLRKRLQSRTDN</sequence>
<evidence type="ECO:0000256" key="3">
    <source>
        <dbReference type="ARBA" id="ARBA00022490"/>
    </source>
</evidence>
<evidence type="ECO:0000313" key="14">
    <source>
        <dbReference type="EMBL" id="CAB3359483.1"/>
    </source>
</evidence>
<feature type="coiled-coil region" evidence="10">
    <location>
        <begin position="426"/>
        <end position="485"/>
    </location>
</feature>
<keyword evidence="15" id="KW-1185">Reference proteome</keyword>
<feature type="compositionally biased region" description="Polar residues" evidence="11">
    <location>
        <begin position="185"/>
        <end position="200"/>
    </location>
</feature>
<dbReference type="Gene3D" id="1.10.418.50">
    <property type="entry name" value="Microtubule-binding protein MIP-T3"/>
    <property type="match status" value="1"/>
</dbReference>
<feature type="domain" description="TRAF3-interacting protein 1 N-terminal" evidence="12">
    <location>
        <begin position="11"/>
        <end position="119"/>
    </location>
</feature>
<dbReference type="FunFam" id="1.10.418.50:FF:000001">
    <property type="entry name" value="TRAF3-interacting protein 1 isoform X1"/>
    <property type="match status" value="1"/>
</dbReference>
<evidence type="ECO:0000256" key="1">
    <source>
        <dbReference type="ARBA" id="ARBA00004120"/>
    </source>
</evidence>
<keyword evidence="5 10" id="KW-0175">Coiled coil</keyword>
<evidence type="ECO:0000256" key="10">
    <source>
        <dbReference type="SAM" id="Coils"/>
    </source>
</evidence>
<dbReference type="GO" id="GO:0042073">
    <property type="term" value="P:intraciliary transport"/>
    <property type="evidence" value="ECO:0007669"/>
    <property type="project" value="TreeGrafter"/>
</dbReference>
<dbReference type="InterPro" id="IPR018799">
    <property type="entry name" value="TRAF3IP1"/>
</dbReference>
<evidence type="ECO:0000256" key="5">
    <source>
        <dbReference type="ARBA" id="ARBA00023054"/>
    </source>
</evidence>
<dbReference type="GO" id="GO:0030992">
    <property type="term" value="C:intraciliary transport particle B"/>
    <property type="evidence" value="ECO:0007669"/>
    <property type="project" value="TreeGrafter"/>
</dbReference>
<dbReference type="GO" id="GO:0008017">
    <property type="term" value="F:microtubule binding"/>
    <property type="evidence" value="ECO:0007669"/>
    <property type="project" value="InterPro"/>
</dbReference>